<reference evidence="3" key="1">
    <citation type="submission" date="2021-05" db="EMBL/GenBank/DDBJ databases">
        <authorList>
            <person name="Tigano A."/>
        </authorList>
    </citation>
    <scope>NUCLEOTIDE SEQUENCE</scope>
</reference>
<feature type="region of interest" description="Disordered" evidence="1">
    <location>
        <begin position="63"/>
        <end position="153"/>
    </location>
</feature>
<accession>A0A8S4ANV1</accession>
<name>A0A8S4ANV1_9TELE</name>
<feature type="signal peptide" evidence="2">
    <location>
        <begin position="1"/>
        <end position="21"/>
    </location>
</feature>
<comment type="caution">
    <text evidence="3">The sequence shown here is derived from an EMBL/GenBank/DDBJ whole genome shotgun (WGS) entry which is preliminary data.</text>
</comment>
<dbReference type="AlphaFoldDB" id="A0A8S4ANV1"/>
<proteinExistence type="predicted"/>
<protein>
    <submittedName>
        <fullName evidence="3">(Atlantic silverside) hypothetical protein</fullName>
    </submittedName>
</protein>
<feature type="compositionally biased region" description="Basic and acidic residues" evidence="1">
    <location>
        <begin position="119"/>
        <end position="130"/>
    </location>
</feature>
<keyword evidence="4" id="KW-1185">Reference proteome</keyword>
<feature type="compositionally biased region" description="Polar residues" evidence="1">
    <location>
        <begin position="131"/>
        <end position="144"/>
    </location>
</feature>
<organism evidence="3 4">
    <name type="scientific">Menidia menidia</name>
    <name type="common">Atlantic silverside</name>
    <dbReference type="NCBI Taxonomy" id="238744"/>
    <lineage>
        <taxon>Eukaryota</taxon>
        <taxon>Metazoa</taxon>
        <taxon>Chordata</taxon>
        <taxon>Craniata</taxon>
        <taxon>Vertebrata</taxon>
        <taxon>Euteleostomi</taxon>
        <taxon>Actinopterygii</taxon>
        <taxon>Neopterygii</taxon>
        <taxon>Teleostei</taxon>
        <taxon>Neoteleostei</taxon>
        <taxon>Acanthomorphata</taxon>
        <taxon>Ovalentaria</taxon>
        <taxon>Atherinomorphae</taxon>
        <taxon>Atheriniformes</taxon>
        <taxon>Atherinopsidae</taxon>
        <taxon>Menidiinae</taxon>
        <taxon>Menidia</taxon>
    </lineage>
</organism>
<dbReference type="Proteomes" id="UP000677803">
    <property type="component" value="Unassembled WGS sequence"/>
</dbReference>
<evidence type="ECO:0000256" key="2">
    <source>
        <dbReference type="SAM" id="SignalP"/>
    </source>
</evidence>
<evidence type="ECO:0000256" key="1">
    <source>
        <dbReference type="SAM" id="MobiDB-lite"/>
    </source>
</evidence>
<dbReference type="EMBL" id="CAJRST010003335">
    <property type="protein sequence ID" value="CAG5867386.1"/>
    <property type="molecule type" value="Genomic_DNA"/>
</dbReference>
<feature type="compositionally biased region" description="Acidic residues" evidence="1">
    <location>
        <begin position="109"/>
        <end position="118"/>
    </location>
</feature>
<keyword evidence="2" id="KW-0732">Signal</keyword>
<dbReference type="OrthoDB" id="8955667at2759"/>
<sequence length="153" mass="16803">MRFLVPLFVFLSVAGFHTALSASLESPEKEEKSPPYDGMTDLLKIDLMEFEAAQKTKAAQINVTEAQNEEDSRYLEAAQDGSVEDRVESEDESKEGAGNSDASAHGGETESESESSEDTDGRQRREHHETVTVTASSLDENSQDSSKEQDLLE</sequence>
<gene>
    <name evidence="3" type="ORF">MMEN_LOCUS4186</name>
</gene>
<feature type="chain" id="PRO_5035908781" evidence="2">
    <location>
        <begin position="22"/>
        <end position="153"/>
    </location>
</feature>
<evidence type="ECO:0000313" key="4">
    <source>
        <dbReference type="Proteomes" id="UP000677803"/>
    </source>
</evidence>
<evidence type="ECO:0000313" key="3">
    <source>
        <dbReference type="EMBL" id="CAG5867386.1"/>
    </source>
</evidence>